<organism evidence="2 3">
    <name type="scientific">Austropuccinia psidii MF-1</name>
    <dbReference type="NCBI Taxonomy" id="1389203"/>
    <lineage>
        <taxon>Eukaryota</taxon>
        <taxon>Fungi</taxon>
        <taxon>Dikarya</taxon>
        <taxon>Basidiomycota</taxon>
        <taxon>Pucciniomycotina</taxon>
        <taxon>Pucciniomycetes</taxon>
        <taxon>Pucciniales</taxon>
        <taxon>Sphaerophragmiaceae</taxon>
        <taxon>Austropuccinia</taxon>
    </lineage>
</organism>
<name>A0A9Q3EJQ4_9BASI</name>
<dbReference type="EMBL" id="AVOT02026816">
    <property type="protein sequence ID" value="MBW0518702.1"/>
    <property type="molecule type" value="Genomic_DNA"/>
</dbReference>
<evidence type="ECO:0000313" key="3">
    <source>
        <dbReference type="Proteomes" id="UP000765509"/>
    </source>
</evidence>
<gene>
    <name evidence="2" type="ORF">O181_058417</name>
</gene>
<evidence type="ECO:0008006" key="4">
    <source>
        <dbReference type="Google" id="ProtNLM"/>
    </source>
</evidence>
<keyword evidence="3" id="KW-1185">Reference proteome</keyword>
<evidence type="ECO:0000313" key="2">
    <source>
        <dbReference type="EMBL" id="MBW0518702.1"/>
    </source>
</evidence>
<proteinExistence type="predicted"/>
<accession>A0A9Q3EJQ4</accession>
<comment type="caution">
    <text evidence="2">The sequence shown here is derived from an EMBL/GenBank/DDBJ whole genome shotgun (WGS) entry which is preliminary data.</text>
</comment>
<sequence length="186" mass="21244">MFVKHSPPVRQTRSQDVLTPTPRAPLESTTAVPQLRAQLDREPILEARKRANEIKSIFRSSAGGPTLAQSNQPVSHQSESSLLTIMQKMTQIMANHQAASSSEALRPPVFKNPSMKEPECFNGTHPFKFRSFIQYCKLIFHNDQENFSQERKKALYSTSFLIGRDEKWIEPHLSHLTNQDPNYLLN</sequence>
<feature type="region of interest" description="Disordered" evidence="1">
    <location>
        <begin position="1"/>
        <end position="30"/>
    </location>
</feature>
<protein>
    <recommendedName>
        <fullName evidence="4">DUF4939 domain-containing protein</fullName>
    </recommendedName>
</protein>
<feature type="compositionally biased region" description="Polar residues" evidence="1">
    <location>
        <begin position="9"/>
        <end position="18"/>
    </location>
</feature>
<dbReference type="AlphaFoldDB" id="A0A9Q3EJQ4"/>
<dbReference type="Proteomes" id="UP000765509">
    <property type="component" value="Unassembled WGS sequence"/>
</dbReference>
<evidence type="ECO:0000256" key="1">
    <source>
        <dbReference type="SAM" id="MobiDB-lite"/>
    </source>
</evidence>
<reference evidence="2" key="1">
    <citation type="submission" date="2021-03" db="EMBL/GenBank/DDBJ databases">
        <title>Draft genome sequence of rust myrtle Austropuccinia psidii MF-1, a brazilian biotype.</title>
        <authorList>
            <person name="Quecine M.C."/>
            <person name="Pachon D.M.R."/>
            <person name="Bonatelli M.L."/>
            <person name="Correr F.H."/>
            <person name="Franceschini L.M."/>
            <person name="Leite T.F."/>
            <person name="Margarido G.R.A."/>
            <person name="Almeida C.A."/>
            <person name="Ferrarezi J.A."/>
            <person name="Labate C.A."/>
        </authorList>
    </citation>
    <scope>NUCLEOTIDE SEQUENCE</scope>
    <source>
        <strain evidence="2">MF-1</strain>
    </source>
</reference>